<accession>A0A2C4WWR6</accession>
<dbReference type="AlphaFoldDB" id="A0A2C4WWR6"/>
<comment type="caution">
    <text evidence="1">The sequence shown here is derived from an EMBL/GenBank/DDBJ whole genome shotgun (WGS) entry which is preliminary data.</text>
</comment>
<organism evidence="1 2">
    <name type="scientific">Bacillus pseudomycoides</name>
    <dbReference type="NCBI Taxonomy" id="64104"/>
    <lineage>
        <taxon>Bacteria</taxon>
        <taxon>Bacillati</taxon>
        <taxon>Bacillota</taxon>
        <taxon>Bacilli</taxon>
        <taxon>Bacillales</taxon>
        <taxon>Bacillaceae</taxon>
        <taxon>Bacillus</taxon>
        <taxon>Bacillus cereus group</taxon>
    </lineage>
</organism>
<sequence length="69" mass="7709">MAQTYWGSEVAKNFGIGSSNLGKYCLALKEAGYPFDRGNTLDKYRQVETSIQEKQAHFTFNILNSNKGA</sequence>
<dbReference type="RefSeq" id="WP_097849665.1">
    <property type="nucleotide sequence ID" value="NZ_NUEJ01000083.1"/>
</dbReference>
<dbReference type="Proteomes" id="UP000219775">
    <property type="component" value="Unassembled WGS sequence"/>
</dbReference>
<evidence type="ECO:0000313" key="2">
    <source>
        <dbReference type="Proteomes" id="UP000219775"/>
    </source>
</evidence>
<gene>
    <name evidence="1" type="ORF">CN613_07405</name>
</gene>
<proteinExistence type="predicted"/>
<dbReference type="EMBL" id="NUDP01000030">
    <property type="protein sequence ID" value="PEM70785.1"/>
    <property type="molecule type" value="Genomic_DNA"/>
</dbReference>
<name>A0A2C4WWR6_9BACI</name>
<protein>
    <submittedName>
        <fullName evidence="1">Uncharacterized protein</fullName>
    </submittedName>
</protein>
<reference evidence="1 2" key="1">
    <citation type="submission" date="2017-09" db="EMBL/GenBank/DDBJ databases">
        <title>Large-scale bioinformatics analysis of Bacillus genomes uncovers conserved roles of natural products in bacterial physiology.</title>
        <authorList>
            <consortium name="Agbiome Team Llc"/>
            <person name="Bleich R.M."/>
            <person name="Grubbs K.J."/>
            <person name="Santa Maria K.C."/>
            <person name="Allen S.E."/>
            <person name="Farag S."/>
            <person name="Shank E.A."/>
            <person name="Bowers A."/>
        </authorList>
    </citation>
    <scope>NUCLEOTIDE SEQUENCE [LARGE SCALE GENOMIC DNA]</scope>
    <source>
        <strain evidence="1 2">AFS009893</strain>
    </source>
</reference>
<evidence type="ECO:0000313" key="1">
    <source>
        <dbReference type="EMBL" id="PEM70785.1"/>
    </source>
</evidence>